<dbReference type="Proteomes" id="UP000620124">
    <property type="component" value="Unassembled WGS sequence"/>
</dbReference>
<sequence>MALLSPTLPPELESQIFEIYALSRPRSIPRLMLVAKRVKEWMEPLLYRTMAVGSERPIAGFPSYSGDIVMATIRDKPPSFFFSAVRNLATMNFNTYDVEAVLAACSGVENLWLPGLKEAWMPLIAALPLKRLCTDCYPILRALPPTHQVFSRLTHLELEDLITDPEDCNALATPLSSLPRLTHLSFSLSGLIPLCPRMLESCAGLRALVCLNTYAISSYNAHEPALAQDVRFVVMRLPRYVEDWYAGAQSGADYWSRAETFIAERRAKKRDPFQYVIPE</sequence>
<dbReference type="OrthoDB" id="2889066at2759"/>
<name>A0A8H6YR85_9AGAR</name>
<dbReference type="AlphaFoldDB" id="A0A8H6YR85"/>
<dbReference type="Gene3D" id="3.80.10.10">
    <property type="entry name" value="Ribonuclease Inhibitor"/>
    <property type="match status" value="1"/>
</dbReference>
<comment type="caution">
    <text evidence="1">The sequence shown here is derived from an EMBL/GenBank/DDBJ whole genome shotgun (WGS) entry which is preliminary data.</text>
</comment>
<dbReference type="EMBL" id="JACAZI010000003">
    <property type="protein sequence ID" value="KAF7365745.1"/>
    <property type="molecule type" value="Genomic_DNA"/>
</dbReference>
<gene>
    <name evidence="1" type="ORF">MVEN_00448300</name>
</gene>
<dbReference type="SUPFAM" id="SSF52047">
    <property type="entry name" value="RNI-like"/>
    <property type="match status" value="1"/>
</dbReference>
<dbReference type="InterPro" id="IPR032675">
    <property type="entry name" value="LRR_dom_sf"/>
</dbReference>
<organism evidence="1 2">
    <name type="scientific">Mycena venus</name>
    <dbReference type="NCBI Taxonomy" id="2733690"/>
    <lineage>
        <taxon>Eukaryota</taxon>
        <taxon>Fungi</taxon>
        <taxon>Dikarya</taxon>
        <taxon>Basidiomycota</taxon>
        <taxon>Agaricomycotina</taxon>
        <taxon>Agaricomycetes</taxon>
        <taxon>Agaricomycetidae</taxon>
        <taxon>Agaricales</taxon>
        <taxon>Marasmiineae</taxon>
        <taxon>Mycenaceae</taxon>
        <taxon>Mycena</taxon>
    </lineage>
</organism>
<evidence type="ECO:0000313" key="2">
    <source>
        <dbReference type="Proteomes" id="UP000620124"/>
    </source>
</evidence>
<reference evidence="1" key="1">
    <citation type="submission" date="2020-05" db="EMBL/GenBank/DDBJ databases">
        <title>Mycena genomes resolve the evolution of fungal bioluminescence.</title>
        <authorList>
            <person name="Tsai I.J."/>
        </authorList>
    </citation>
    <scope>NUCLEOTIDE SEQUENCE</scope>
    <source>
        <strain evidence="1">CCC161011</strain>
    </source>
</reference>
<protein>
    <submittedName>
        <fullName evidence="1">Uncharacterized protein</fullName>
    </submittedName>
</protein>
<keyword evidence="2" id="KW-1185">Reference proteome</keyword>
<proteinExistence type="predicted"/>
<evidence type="ECO:0000313" key="1">
    <source>
        <dbReference type="EMBL" id="KAF7365745.1"/>
    </source>
</evidence>
<accession>A0A8H6YR85</accession>